<dbReference type="InterPro" id="IPR000352">
    <property type="entry name" value="Pep_chain_release_fac_I"/>
</dbReference>
<dbReference type="InterPro" id="IPR045853">
    <property type="entry name" value="Pep_chain_release_fac_I_sf"/>
</dbReference>
<dbReference type="GO" id="GO:0005739">
    <property type="term" value="C:mitochondrion"/>
    <property type="evidence" value="ECO:0007669"/>
    <property type="project" value="TreeGrafter"/>
</dbReference>
<dbReference type="Gene3D" id="3.30.160.20">
    <property type="match status" value="1"/>
</dbReference>
<feature type="domain" description="Prokaryotic-type class I peptide chain release factors" evidence="5">
    <location>
        <begin position="294"/>
        <end position="310"/>
    </location>
</feature>
<dbReference type="PANTHER" id="PTHR43804:SF1">
    <property type="entry name" value="PEPTIDE CHAIN RELEASE FACTOR 1, MITOCHONDRIAL"/>
    <property type="match status" value="1"/>
</dbReference>
<dbReference type="GeneID" id="109265874"/>
<name>A0A9V1FHH8_PANPR</name>
<evidence type="ECO:0000256" key="3">
    <source>
        <dbReference type="ARBA" id="ARBA00022917"/>
    </source>
</evidence>
<dbReference type="FunFam" id="3.30.160.20:FF:000004">
    <property type="entry name" value="Peptide chain release factor 1"/>
    <property type="match status" value="1"/>
</dbReference>
<evidence type="ECO:0000256" key="1">
    <source>
        <dbReference type="ARBA" id="ARBA00010835"/>
    </source>
</evidence>
<gene>
    <name evidence="7" type="primary">MTRF1</name>
</gene>
<feature type="signal peptide" evidence="4">
    <location>
        <begin position="1"/>
        <end position="22"/>
    </location>
</feature>
<evidence type="ECO:0000256" key="2">
    <source>
        <dbReference type="ARBA" id="ARBA00022481"/>
    </source>
</evidence>
<protein>
    <submittedName>
        <fullName evidence="7">Peptide chain release factor 1, mitochondrial isoform X3</fullName>
    </submittedName>
</protein>
<comment type="similarity">
    <text evidence="1">Belongs to the prokaryotic/mitochondrial release factor family.</text>
</comment>
<dbReference type="RefSeq" id="XP_019302968.2">
    <property type="nucleotide sequence ID" value="XM_019447423.2"/>
</dbReference>
<keyword evidence="4" id="KW-0732">Signal</keyword>
<dbReference type="PANTHER" id="PTHR43804">
    <property type="entry name" value="LD18447P"/>
    <property type="match status" value="1"/>
</dbReference>
<evidence type="ECO:0000256" key="4">
    <source>
        <dbReference type="SAM" id="SignalP"/>
    </source>
</evidence>
<keyword evidence="6" id="KW-1185">Reference proteome</keyword>
<accession>A0A9V1FHH8</accession>
<dbReference type="AlphaFoldDB" id="A0A9V1FHH8"/>
<dbReference type="Proteomes" id="UP001165780">
    <property type="component" value="Unplaced"/>
</dbReference>
<evidence type="ECO:0000313" key="7">
    <source>
        <dbReference type="RefSeq" id="XP_019302968.2"/>
    </source>
</evidence>
<keyword evidence="3" id="KW-0648">Protein biosynthesis</keyword>
<dbReference type="FunFam" id="3.30.70.1660:FF:000004">
    <property type="entry name" value="Peptide chain release factor 1"/>
    <property type="match status" value="1"/>
</dbReference>
<sequence>MCCSGAGLVSLLTCRLLRIVLRVPTNPAPVVGDGEDLPFPDAEMNRHLCAWLFRLSSRNGYHQCHIHPQSHQFTQRHFDTRLWVFRQNRHPIFHHLLNKNCPRRYCHQDTRMLWKHKALQKYMEDLSLNQQDEKQLQELALEERQTMAQKINMLYSELFQSLVPKEKYDKNDVLLEVTSGRTTGGDICQQFTREIFDMYQNYSSYKNWKFELLNYTPADYGGLHHAAARISGDSVYKHLKYEGGIHRVQRIPEVGLSSRMQRIHTGTMSVIVLPQPDEVDVKIDPKDLRIDTFRAKGAGGQHVNTTDSAVRLVHVPTGLVVECQQERSQIKNKEIALRVLRARLYQQIIEKDKCQQQSTRKLQVGTRAQSERIRTYNFTQDRVTDHRIAYEVRDIKEFLCGEKHLDQLIQRLLHSADEEAITEFLDENLKSAK</sequence>
<evidence type="ECO:0000259" key="5">
    <source>
        <dbReference type="PROSITE" id="PS00745"/>
    </source>
</evidence>
<dbReference type="PROSITE" id="PS00745">
    <property type="entry name" value="RF_PROK_I"/>
    <property type="match status" value="1"/>
</dbReference>
<dbReference type="Gene3D" id="3.30.70.1660">
    <property type="match status" value="1"/>
</dbReference>
<dbReference type="CTD" id="9617"/>
<dbReference type="SMART" id="SM00937">
    <property type="entry name" value="PCRF"/>
    <property type="match status" value="1"/>
</dbReference>
<reference evidence="7" key="1">
    <citation type="submission" date="2025-08" db="UniProtKB">
        <authorList>
            <consortium name="RefSeq"/>
        </authorList>
    </citation>
    <scope>IDENTIFICATION</scope>
    <source>
        <tissue evidence="7">Whole blood</tissue>
    </source>
</reference>
<feature type="chain" id="PRO_5040980227" evidence="4">
    <location>
        <begin position="23"/>
        <end position="433"/>
    </location>
</feature>
<dbReference type="InterPro" id="IPR005139">
    <property type="entry name" value="PCRF"/>
</dbReference>
<dbReference type="SUPFAM" id="SSF75620">
    <property type="entry name" value="Release factor"/>
    <property type="match status" value="1"/>
</dbReference>
<dbReference type="InterPro" id="IPR050057">
    <property type="entry name" value="Prokaryotic/Mito_RF"/>
</dbReference>
<dbReference type="Pfam" id="PF00472">
    <property type="entry name" value="RF-1"/>
    <property type="match status" value="1"/>
</dbReference>
<keyword evidence="2" id="KW-0488">Methylation</keyword>
<dbReference type="Pfam" id="PF03462">
    <property type="entry name" value="PCRF"/>
    <property type="match status" value="1"/>
</dbReference>
<proteinExistence type="inferred from homology"/>
<dbReference type="GO" id="GO:0016149">
    <property type="term" value="F:translation release factor activity, codon specific"/>
    <property type="evidence" value="ECO:0007669"/>
    <property type="project" value="UniProtKB-ARBA"/>
</dbReference>
<organism evidence="6 7">
    <name type="scientific">Panthera pardus</name>
    <name type="common">Leopard</name>
    <name type="synonym">Felis pardus</name>
    <dbReference type="NCBI Taxonomy" id="9691"/>
    <lineage>
        <taxon>Eukaryota</taxon>
        <taxon>Metazoa</taxon>
        <taxon>Chordata</taxon>
        <taxon>Craniata</taxon>
        <taxon>Vertebrata</taxon>
        <taxon>Euteleostomi</taxon>
        <taxon>Mammalia</taxon>
        <taxon>Eutheria</taxon>
        <taxon>Laurasiatheria</taxon>
        <taxon>Carnivora</taxon>
        <taxon>Feliformia</taxon>
        <taxon>Felidae</taxon>
        <taxon>Pantherinae</taxon>
        <taxon>Panthera</taxon>
    </lineage>
</organism>
<dbReference type="GO" id="GO:0070126">
    <property type="term" value="P:mitochondrial translational termination"/>
    <property type="evidence" value="ECO:0007669"/>
    <property type="project" value="UniProtKB-ARBA"/>
</dbReference>
<evidence type="ECO:0000313" key="6">
    <source>
        <dbReference type="Proteomes" id="UP001165780"/>
    </source>
</evidence>